<dbReference type="InterPro" id="IPR002941">
    <property type="entry name" value="DNA_methylase_N4/N6"/>
</dbReference>
<dbReference type="GO" id="GO:0008170">
    <property type="term" value="F:N-methyltransferase activity"/>
    <property type="evidence" value="ECO:0007669"/>
    <property type="project" value="InterPro"/>
</dbReference>
<name>A0A494X346_9BURK</name>
<keyword evidence="2 7" id="KW-0489">Methyltransferase</keyword>
<sequence>MPDASFDSIVTDPPYHLTNNGGGPARGSDNAYTRARAGASSRGFMGLEWDGGDIAFRPDVWRECLRVLKPGGHLLAFSAARTYHRMACAIEDAGFEVRDQVMWIYSSGFPKSKNLDGEWEGWGTALKPAHEPLCLARRPLEGTVAENVARYGVGALNIDGCRVASDELVARIEHADTGAQRGYGGGIRGGTRRSAGTDGRWPANVMHDGSDAVLAAFPSAPGQQGRAVNDGAAASNSVYGAMRNVTAAPAPRVEVDTSAARFFYCAKASRADRNAGLPSGDVPAVSQDSTMRACETADWAARNGNHHPTVKPTSLMQELCRLVTPPGGHVLDPFMGSGSTGRGAVLEGFEFSGIELSAAYHAIARARIDDAARARAELVRAAADESRARSQLDLFEVPDVV</sequence>
<comment type="caution">
    <text evidence="7">The sequence shown here is derived from an EMBL/GenBank/DDBJ whole genome shotgun (WGS) entry which is preliminary data.</text>
</comment>
<dbReference type="GO" id="GO:0003677">
    <property type="term" value="F:DNA binding"/>
    <property type="evidence" value="ECO:0007669"/>
    <property type="project" value="InterPro"/>
</dbReference>
<comment type="similarity">
    <text evidence="1 4">Belongs to the N(4)/N(6)-methyltransferase family.</text>
</comment>
<keyword evidence="3 7" id="KW-0808">Transferase</keyword>
<dbReference type="PRINTS" id="PR00508">
    <property type="entry name" value="S21N4MTFRASE"/>
</dbReference>
<evidence type="ECO:0000256" key="3">
    <source>
        <dbReference type="ARBA" id="ARBA00022679"/>
    </source>
</evidence>
<protein>
    <recommendedName>
        <fullName evidence="4">Methyltransferase</fullName>
        <ecNumber evidence="4">2.1.1.-</ecNumber>
    </recommendedName>
</protein>
<dbReference type="Gene3D" id="3.40.50.150">
    <property type="entry name" value="Vaccinia Virus protein VP39"/>
    <property type="match status" value="1"/>
</dbReference>
<evidence type="ECO:0000313" key="7">
    <source>
        <dbReference type="EMBL" id="RKP44770.1"/>
    </source>
</evidence>
<keyword evidence="8" id="KW-1185">Reference proteome</keyword>
<dbReference type="Pfam" id="PF01555">
    <property type="entry name" value="N6_N4_Mtase"/>
    <property type="match status" value="1"/>
</dbReference>
<evidence type="ECO:0000256" key="1">
    <source>
        <dbReference type="ARBA" id="ARBA00006594"/>
    </source>
</evidence>
<dbReference type="Proteomes" id="UP000270342">
    <property type="component" value="Unassembled WGS sequence"/>
</dbReference>
<dbReference type="EC" id="2.1.1.-" evidence="4"/>
<dbReference type="AlphaFoldDB" id="A0A494X346"/>
<accession>A0A494X346</accession>
<dbReference type="InterPro" id="IPR029063">
    <property type="entry name" value="SAM-dependent_MTases_sf"/>
</dbReference>
<organism evidence="7 8">
    <name type="scientific">Pararobbsia silviterrae</name>
    <dbReference type="NCBI Taxonomy" id="1792498"/>
    <lineage>
        <taxon>Bacteria</taxon>
        <taxon>Pseudomonadati</taxon>
        <taxon>Pseudomonadota</taxon>
        <taxon>Betaproteobacteria</taxon>
        <taxon>Burkholderiales</taxon>
        <taxon>Burkholderiaceae</taxon>
        <taxon>Pararobbsia</taxon>
    </lineage>
</organism>
<evidence type="ECO:0000259" key="6">
    <source>
        <dbReference type="Pfam" id="PF01555"/>
    </source>
</evidence>
<dbReference type="SUPFAM" id="SSF53335">
    <property type="entry name" value="S-adenosyl-L-methionine-dependent methyltransferases"/>
    <property type="match status" value="1"/>
</dbReference>
<gene>
    <name evidence="7" type="ORF">D7S86_27355</name>
</gene>
<dbReference type="InterPro" id="IPR002052">
    <property type="entry name" value="DNA_methylase_N6_adenine_CS"/>
</dbReference>
<evidence type="ECO:0000313" key="8">
    <source>
        <dbReference type="Proteomes" id="UP000270342"/>
    </source>
</evidence>
<evidence type="ECO:0000256" key="2">
    <source>
        <dbReference type="ARBA" id="ARBA00022603"/>
    </source>
</evidence>
<evidence type="ECO:0000256" key="5">
    <source>
        <dbReference type="SAM" id="MobiDB-lite"/>
    </source>
</evidence>
<evidence type="ECO:0000256" key="4">
    <source>
        <dbReference type="RuleBase" id="RU362026"/>
    </source>
</evidence>
<dbReference type="PROSITE" id="PS00092">
    <property type="entry name" value="N6_MTASE"/>
    <property type="match status" value="1"/>
</dbReference>
<feature type="domain" description="DNA methylase N-4/N-6" evidence="6">
    <location>
        <begin position="7"/>
        <end position="364"/>
    </location>
</feature>
<feature type="region of interest" description="Disordered" evidence="5">
    <location>
        <begin position="1"/>
        <end position="31"/>
    </location>
</feature>
<dbReference type="OrthoDB" id="9816043at2"/>
<reference evidence="7 8" key="1">
    <citation type="submission" date="2018-10" db="EMBL/GenBank/DDBJ databases">
        <title>Robbsia sp. DHC34, isolated from soil.</title>
        <authorList>
            <person name="Gao Z.-H."/>
            <person name="Qiu L.-H."/>
        </authorList>
    </citation>
    <scope>NUCLEOTIDE SEQUENCE [LARGE SCALE GENOMIC DNA]</scope>
    <source>
        <strain evidence="7 8">DHC34</strain>
    </source>
</reference>
<proteinExistence type="inferred from homology"/>
<dbReference type="EMBL" id="RBZU01000019">
    <property type="protein sequence ID" value="RKP44770.1"/>
    <property type="molecule type" value="Genomic_DNA"/>
</dbReference>
<dbReference type="InterPro" id="IPR001091">
    <property type="entry name" value="RM_Methyltransferase"/>
</dbReference>
<dbReference type="GO" id="GO:0032259">
    <property type="term" value="P:methylation"/>
    <property type="evidence" value="ECO:0007669"/>
    <property type="project" value="UniProtKB-KW"/>
</dbReference>